<feature type="transmembrane region" description="Helical" evidence="1">
    <location>
        <begin position="6"/>
        <end position="25"/>
    </location>
</feature>
<keyword evidence="1" id="KW-0472">Membrane</keyword>
<dbReference type="Proteomes" id="UP000033804">
    <property type="component" value="Segment"/>
</dbReference>
<dbReference type="KEGG" id="vg:26517916"/>
<reference evidence="2 3" key="1">
    <citation type="journal article" date="2015" name="J. Virol.">
        <title>Sinorhizobium meliloti Phage ?M9 Defines a New Group of T4 Superfamily Phages with Unusual Genomic Features but a Common T=16 Capsid.</title>
        <authorList>
            <person name="Johnson M.C."/>
            <person name="Tatum K.B."/>
            <person name="Lynn J.S."/>
            <person name="Brewer T.E."/>
            <person name="Lu S."/>
            <person name="Washburn B.K."/>
            <person name="Stroupe M.E."/>
            <person name="Jones K.M."/>
        </authorList>
    </citation>
    <scope>NUCLEOTIDE SEQUENCE [LARGE SCALE GENOMIC DNA]</scope>
</reference>
<sequence length="62" mass="7691">MEWFWIANFFILWHGASLVFVFNNIGHKWRRGRWYDYPLGFPVFLWVALYLALVELVKRDER</sequence>
<dbReference type="EMBL" id="KP881232">
    <property type="protein sequence ID" value="AKE44864.1"/>
    <property type="molecule type" value="Genomic_DNA"/>
</dbReference>
<keyword evidence="3" id="KW-1185">Reference proteome</keyword>
<keyword evidence="1" id="KW-1133">Transmembrane helix</keyword>
<protein>
    <recommendedName>
        <fullName evidence="4">Transmembrane protein</fullName>
    </recommendedName>
</protein>
<evidence type="ECO:0000256" key="1">
    <source>
        <dbReference type="SAM" id="Phobius"/>
    </source>
</evidence>
<dbReference type="GeneID" id="26517916"/>
<dbReference type="RefSeq" id="YP_009189618.1">
    <property type="nucleotide sequence ID" value="NC_028676.1"/>
</dbReference>
<accession>A0A0F6TGW1</accession>
<feature type="transmembrane region" description="Helical" evidence="1">
    <location>
        <begin position="37"/>
        <end position="57"/>
    </location>
</feature>
<proteinExistence type="predicted"/>
<organism evidence="2 3">
    <name type="scientific">Sinorhizobium phage phiM9</name>
    <dbReference type="NCBI Taxonomy" id="1636182"/>
    <lineage>
        <taxon>Viruses</taxon>
        <taxon>Duplodnaviria</taxon>
        <taxon>Heunggongvirae</taxon>
        <taxon>Uroviricota</taxon>
        <taxon>Caudoviricetes</taxon>
        <taxon>Pootjesviridae</taxon>
        <taxon>Emnonavirus</taxon>
        <taxon>Emnonavirus phiM9</taxon>
    </lineage>
</organism>
<reference evidence="3" key="2">
    <citation type="submission" date="2015-03" db="EMBL/GenBank/DDBJ databases">
        <title>The genome and structure of Sinorhizobium meliloti phage phiM9.</title>
        <authorList>
            <person name="Johnson M.C."/>
            <person name="Tatum K.B."/>
            <person name="Lynn J.S."/>
            <person name="Brewer T.E."/>
            <person name="Washburn B.K."/>
            <person name="Stroupe M.E."/>
            <person name="Jones K.M."/>
        </authorList>
    </citation>
    <scope>NUCLEOTIDE SEQUENCE [LARGE SCALE GENOMIC DNA]</scope>
</reference>
<gene>
    <name evidence="2" type="ORF">Sm_phiM9_237</name>
</gene>
<name>A0A0F6TGW1_9CAUD</name>
<keyword evidence="1" id="KW-0812">Transmembrane</keyword>
<evidence type="ECO:0008006" key="4">
    <source>
        <dbReference type="Google" id="ProtNLM"/>
    </source>
</evidence>
<evidence type="ECO:0000313" key="2">
    <source>
        <dbReference type="EMBL" id="AKE44864.1"/>
    </source>
</evidence>
<evidence type="ECO:0000313" key="3">
    <source>
        <dbReference type="Proteomes" id="UP000033804"/>
    </source>
</evidence>